<dbReference type="Proteomes" id="UP000811619">
    <property type="component" value="Unassembled WGS sequence"/>
</dbReference>
<dbReference type="AlphaFoldDB" id="A0A8K0NNE1"/>
<proteinExistence type="predicted"/>
<evidence type="ECO:0000313" key="2">
    <source>
        <dbReference type="Proteomes" id="UP000811619"/>
    </source>
</evidence>
<sequence length="88" mass="9594">MYLLTPAYGVVAQPEASVARDFLSPKLPQPEASLAEAPSARNFVNYIVHPANAFTMQSAGLPNCEQKCVNEFDDPSQWPACVRKCTHG</sequence>
<keyword evidence="2" id="KW-1185">Reference proteome</keyword>
<reference evidence="1" key="1">
    <citation type="journal article" date="2020" name="bioRxiv">
        <title>Whole genome comparisons of ergot fungi reveals the divergence and evolution of species within the genus Claviceps are the result of varying mechanisms driving genome evolution and host range expansion.</title>
        <authorList>
            <person name="Wyka S.A."/>
            <person name="Mondo S.J."/>
            <person name="Liu M."/>
            <person name="Dettman J."/>
            <person name="Nalam V."/>
            <person name="Broders K.D."/>
        </authorList>
    </citation>
    <scope>NUCLEOTIDE SEQUENCE</scope>
    <source>
        <strain evidence="1">CCC 489</strain>
    </source>
</reference>
<name>A0A8K0NNE1_9HYPO</name>
<organism evidence="1 2">
    <name type="scientific">Claviceps africana</name>
    <dbReference type="NCBI Taxonomy" id="83212"/>
    <lineage>
        <taxon>Eukaryota</taxon>
        <taxon>Fungi</taxon>
        <taxon>Dikarya</taxon>
        <taxon>Ascomycota</taxon>
        <taxon>Pezizomycotina</taxon>
        <taxon>Sordariomycetes</taxon>
        <taxon>Hypocreomycetidae</taxon>
        <taxon>Hypocreales</taxon>
        <taxon>Clavicipitaceae</taxon>
        <taxon>Claviceps</taxon>
    </lineage>
</organism>
<evidence type="ECO:0000313" key="1">
    <source>
        <dbReference type="EMBL" id="KAG5928738.1"/>
    </source>
</evidence>
<comment type="caution">
    <text evidence="1">The sequence shown here is derived from an EMBL/GenBank/DDBJ whole genome shotgun (WGS) entry which is preliminary data.</text>
</comment>
<protein>
    <submittedName>
        <fullName evidence="1">Uncharacterized protein</fullName>
    </submittedName>
</protein>
<accession>A0A8K0NNE1</accession>
<gene>
    <name evidence="1" type="ORF">E4U42_000051</name>
</gene>
<dbReference type="EMBL" id="SRPY01000100">
    <property type="protein sequence ID" value="KAG5928738.1"/>
    <property type="molecule type" value="Genomic_DNA"/>
</dbReference>